<dbReference type="AlphaFoldDB" id="A0A250X3E0"/>
<dbReference type="OrthoDB" id="6359816at2759"/>
<dbReference type="Gene3D" id="2.60.210.10">
    <property type="entry name" value="Apoptosis, Tumor Necrosis Factor Receptor Associated Protein 2, Chain A"/>
    <property type="match status" value="1"/>
</dbReference>
<dbReference type="STRING" id="1157962.A0A250X3E0"/>
<dbReference type="PANTHER" id="PTHR15672:SF8">
    <property type="entry name" value="PROTEIN ENCORE"/>
    <property type="match status" value="1"/>
</dbReference>
<dbReference type="InterPro" id="IPR051937">
    <property type="entry name" value="R3H_domain_containing"/>
</dbReference>
<proteinExistence type="predicted"/>
<dbReference type="Pfam" id="PF22486">
    <property type="entry name" value="MATH_2"/>
    <property type="match status" value="1"/>
</dbReference>
<evidence type="ECO:0000259" key="2">
    <source>
        <dbReference type="Pfam" id="PF22486"/>
    </source>
</evidence>
<dbReference type="Proteomes" id="UP000232323">
    <property type="component" value="Unassembled WGS sequence"/>
</dbReference>
<keyword evidence="4" id="KW-1185">Reference proteome</keyword>
<dbReference type="InterPro" id="IPR008974">
    <property type="entry name" value="TRAF-like"/>
</dbReference>
<feature type="compositionally biased region" description="Polar residues" evidence="1">
    <location>
        <begin position="356"/>
        <end position="396"/>
    </location>
</feature>
<sequence length="494" mass="54253">MTKTYKFEIIVEEGSKGPHLHIPQSKSSKHRRPQVAVTKGPASEEVLDESLRASDEDKITSKRKQNNSKSLASALSLESEEESQEIDSSDSDTDECYQPLGLEPWRYPVYSPSASFRQVDVVSGSHQYTISGFPLARSMGCGTRLCSDFFEVCGQLFRLEVYPGGFTADCSPFVSTFLTTPGAMHPNQVMYEIAILDQSGKDRHIIEKRDAHTCSCETGGRGCRGWCCHHARQGPMMTHSRGIIAAVPKFVKAGFLIKYRHRYMPCDMLVFRATIQVLQGWSSAPKVHTQAGYGYTPSHQHTMPSLSGIAAAPSYQQSPLYPVQQQQQYTYQTGSEGCTCHECQQQQQQHGPYGSQHATYSYLPQSSLPGAELSSPTPQTSYSVPYSAQQQQQLSPPRVSSSALLYAPLGPAMPAHLLPLPNLPSQQQQQPAWSYAPAASGVNPSGNYQVGPYMSPNTAPPGLPNLSTYTQPMGSDAFPQGRTPYLMYMSSPNS</sequence>
<feature type="domain" description="MATH" evidence="2">
    <location>
        <begin position="126"/>
        <end position="275"/>
    </location>
</feature>
<feature type="compositionally biased region" description="Acidic residues" evidence="1">
    <location>
        <begin position="78"/>
        <end position="95"/>
    </location>
</feature>
<evidence type="ECO:0000313" key="4">
    <source>
        <dbReference type="Proteomes" id="UP000232323"/>
    </source>
</evidence>
<dbReference type="EMBL" id="BEGY01000025">
    <property type="protein sequence ID" value="GAX77588.1"/>
    <property type="molecule type" value="Genomic_DNA"/>
</dbReference>
<evidence type="ECO:0000256" key="1">
    <source>
        <dbReference type="SAM" id="MobiDB-lite"/>
    </source>
</evidence>
<evidence type="ECO:0000313" key="3">
    <source>
        <dbReference type="EMBL" id="GAX77588.1"/>
    </source>
</evidence>
<feature type="compositionally biased region" description="Low complexity" evidence="1">
    <location>
        <begin position="68"/>
        <end position="77"/>
    </location>
</feature>
<protein>
    <recommendedName>
        <fullName evidence="2">MATH domain-containing protein</fullName>
    </recommendedName>
</protein>
<feature type="region of interest" description="Disordered" evidence="1">
    <location>
        <begin position="354"/>
        <end position="396"/>
    </location>
</feature>
<name>A0A250X3E0_9CHLO</name>
<dbReference type="PANTHER" id="PTHR15672">
    <property type="entry name" value="CAMP-REGULATED PHOSPHOPROTEIN 21 RELATED R3H DOMAIN CONTAINING PROTEIN"/>
    <property type="match status" value="1"/>
</dbReference>
<feature type="region of interest" description="Disordered" evidence="1">
    <location>
        <begin position="13"/>
        <end position="95"/>
    </location>
</feature>
<reference evidence="3 4" key="1">
    <citation type="submission" date="2017-08" db="EMBL/GenBank/DDBJ databases">
        <title>Acidophilic green algal genome provides insights into adaptation to an acidic environment.</title>
        <authorList>
            <person name="Hirooka S."/>
            <person name="Hirose Y."/>
            <person name="Kanesaki Y."/>
            <person name="Higuchi S."/>
            <person name="Fujiwara T."/>
            <person name="Onuma R."/>
            <person name="Era A."/>
            <person name="Ohbayashi R."/>
            <person name="Uzuka A."/>
            <person name="Nozaki H."/>
            <person name="Yoshikawa H."/>
            <person name="Miyagishima S.Y."/>
        </authorList>
    </citation>
    <scope>NUCLEOTIDE SEQUENCE [LARGE SCALE GENOMIC DNA]</scope>
    <source>
        <strain evidence="3 4">NIES-2499</strain>
    </source>
</reference>
<dbReference type="InterPro" id="IPR002083">
    <property type="entry name" value="MATH/TRAF_dom"/>
</dbReference>
<dbReference type="SUPFAM" id="SSF49599">
    <property type="entry name" value="TRAF domain-like"/>
    <property type="match status" value="1"/>
</dbReference>
<dbReference type="CDD" id="cd00121">
    <property type="entry name" value="MATH"/>
    <property type="match status" value="1"/>
</dbReference>
<feature type="compositionally biased region" description="Basic and acidic residues" evidence="1">
    <location>
        <begin position="49"/>
        <end position="60"/>
    </location>
</feature>
<comment type="caution">
    <text evidence="3">The sequence shown here is derived from an EMBL/GenBank/DDBJ whole genome shotgun (WGS) entry which is preliminary data.</text>
</comment>
<accession>A0A250X3E0</accession>
<gene>
    <name evidence="3" type="ORF">CEUSTIGMA_g5032.t1</name>
</gene>
<organism evidence="3 4">
    <name type="scientific">Chlamydomonas eustigma</name>
    <dbReference type="NCBI Taxonomy" id="1157962"/>
    <lineage>
        <taxon>Eukaryota</taxon>
        <taxon>Viridiplantae</taxon>
        <taxon>Chlorophyta</taxon>
        <taxon>core chlorophytes</taxon>
        <taxon>Chlorophyceae</taxon>
        <taxon>CS clade</taxon>
        <taxon>Chlamydomonadales</taxon>
        <taxon>Chlamydomonadaceae</taxon>
        <taxon>Chlamydomonas</taxon>
    </lineage>
</organism>